<organism evidence="3">
    <name type="scientific">Plasmodium knowlesi</name>
    <dbReference type="NCBI Taxonomy" id="5850"/>
    <lineage>
        <taxon>Eukaryota</taxon>
        <taxon>Sar</taxon>
        <taxon>Alveolata</taxon>
        <taxon>Apicomplexa</taxon>
        <taxon>Aconoidasida</taxon>
        <taxon>Haemosporida</taxon>
        <taxon>Plasmodiidae</taxon>
        <taxon>Plasmodium</taxon>
        <taxon>Plasmodium (Plasmodium)</taxon>
    </lineage>
</organism>
<sequence>MKARLSLILILCAVCRECTVRCTDTAINQGQDAVQQPEESLSQDASDNSLPGQPVASPNGAVQAEVSQLQEGAVESSSNSADASNPNANADVTDVEGEKAAAPSEGSKEGMQVKSSLLKGYKGVKVTGPCSASFLVFFAPYLFIDVDADSSNIYLGTDLTDLEITEKMGKGEDGKNKCQEGKTFKFVAFVVNDHLTIKWKVYDSEDQTPTPNSNVEMKKYKVKNLSGEFTSVQVHSTIQQNGSNVFESKNYALSNDMPEKCDAIAANCFLSGSVYIEKCYRCTLKMEKVNSSDVCYNYIPKVDTPTKEEAPIYDHCLKNSTNLGGSTSNKNVADQEGASTINAAGGVHESVLQGQEAEEKEVKDVAVKATPESNTVVTEEKTNGQLSTEVPSLPEEAKVAEVPSAGTTEGEQPVPAVPEGQAGAPSTTGPDSTSGTSPQPPVLSTQLSHVLKYIKKNKVKMNLITYKNNEAVSSGHDCSRSYSVNPDKYEECVKICEANWSKCENDAVPGFCLYQYAKENECFFCYV</sequence>
<feature type="compositionally biased region" description="Polar residues" evidence="1">
    <location>
        <begin position="371"/>
        <end position="390"/>
    </location>
</feature>
<dbReference type="VEuPathDB" id="PlasmoDB:PKNH_0413500"/>
<feature type="compositionally biased region" description="Low complexity" evidence="1">
    <location>
        <begin position="425"/>
        <end position="437"/>
    </location>
</feature>
<dbReference type="VEuPathDB" id="PlasmoDB:PKA1H_040018400"/>
<dbReference type="EMBL" id="AB576878">
    <property type="protein sequence ID" value="BAK08472.1"/>
    <property type="molecule type" value="Genomic_DNA"/>
</dbReference>
<feature type="region of interest" description="Disordered" evidence="1">
    <location>
        <begin position="354"/>
        <end position="442"/>
    </location>
</feature>
<feature type="compositionally biased region" description="Polar residues" evidence="1">
    <location>
        <begin position="33"/>
        <end position="51"/>
    </location>
</feature>
<feature type="compositionally biased region" description="Low complexity" evidence="1">
    <location>
        <begin position="76"/>
        <end position="91"/>
    </location>
</feature>
<feature type="signal peptide" evidence="2">
    <location>
        <begin position="1"/>
        <end position="22"/>
    </location>
</feature>
<reference evidence="3" key="1">
    <citation type="journal article" date="2011" name="PLoS ONE">
        <title>Clues to Evolution of the SERA Multigene Family in 18 Plasmodium Species.</title>
        <authorList>
            <person name="Arisue N."/>
            <person name="Kawai S."/>
            <person name="Hirai M."/>
            <person name="Palacpac N.M.Q."/>
            <person name="Jia M."/>
            <person name="Kaneko A."/>
            <person name="Tanabe K."/>
            <person name="Horii T."/>
        </authorList>
    </citation>
    <scope>NUCLEOTIDE SEQUENCE</scope>
    <source>
        <strain evidence="3">H</strain>
    </source>
</reference>
<gene>
    <name evidence="3" type="primary">Pkn-TSERA2</name>
</gene>
<feature type="region of interest" description="Disordered" evidence="1">
    <location>
        <begin position="33"/>
        <end position="109"/>
    </location>
</feature>
<proteinExistence type="predicted"/>
<evidence type="ECO:0000256" key="2">
    <source>
        <dbReference type="SAM" id="SignalP"/>
    </source>
</evidence>
<protein>
    <submittedName>
        <fullName evidence="3">Pkn-TSERA2 protein</fullName>
    </submittedName>
</protein>
<keyword evidence="2" id="KW-0732">Signal</keyword>
<evidence type="ECO:0000313" key="3">
    <source>
        <dbReference type="EMBL" id="BAK08472.1"/>
    </source>
</evidence>
<evidence type="ECO:0000256" key="1">
    <source>
        <dbReference type="SAM" id="MobiDB-lite"/>
    </source>
</evidence>
<accession>F1SZ14</accession>
<feature type="chain" id="PRO_5003275780" evidence="2">
    <location>
        <begin position="23"/>
        <end position="527"/>
    </location>
</feature>
<dbReference type="VEuPathDB" id="PlasmoDB:PKNOH_S08495600"/>
<name>F1SZ14_PLAKN</name>
<dbReference type="AlphaFoldDB" id="F1SZ14"/>